<organism evidence="3 4">
    <name type="scientific">Cymbomonas tetramitiformis</name>
    <dbReference type="NCBI Taxonomy" id="36881"/>
    <lineage>
        <taxon>Eukaryota</taxon>
        <taxon>Viridiplantae</taxon>
        <taxon>Chlorophyta</taxon>
        <taxon>Pyramimonadophyceae</taxon>
        <taxon>Pyramimonadales</taxon>
        <taxon>Pyramimonadaceae</taxon>
        <taxon>Cymbomonas</taxon>
    </lineage>
</organism>
<dbReference type="GO" id="GO:0016279">
    <property type="term" value="F:protein-lysine N-methyltransferase activity"/>
    <property type="evidence" value="ECO:0007669"/>
    <property type="project" value="TreeGrafter"/>
</dbReference>
<keyword evidence="2" id="KW-0808">Transferase</keyword>
<gene>
    <name evidence="3" type="ORF">CYMTET_27104</name>
</gene>
<dbReference type="PANTHER" id="PTHR43648">
    <property type="entry name" value="ELECTRON TRANSFER FLAVOPROTEIN BETA SUBUNIT LYSINE METHYLTRANSFERASE"/>
    <property type="match status" value="1"/>
</dbReference>
<dbReference type="InterPro" id="IPR050078">
    <property type="entry name" value="Ribosomal_L11_MeTrfase_PrmA"/>
</dbReference>
<comment type="caution">
    <text evidence="3">The sequence shown here is derived from an EMBL/GenBank/DDBJ whole genome shotgun (WGS) entry which is preliminary data.</text>
</comment>
<evidence type="ECO:0000256" key="1">
    <source>
        <dbReference type="ARBA" id="ARBA00022603"/>
    </source>
</evidence>
<dbReference type="Proteomes" id="UP001190700">
    <property type="component" value="Unassembled WGS sequence"/>
</dbReference>
<name>A0AAE0FQX7_9CHLO</name>
<reference evidence="3 4" key="1">
    <citation type="journal article" date="2015" name="Genome Biol. Evol.">
        <title>Comparative Genomics of a Bacterivorous Green Alga Reveals Evolutionary Causalities and Consequences of Phago-Mixotrophic Mode of Nutrition.</title>
        <authorList>
            <person name="Burns J.A."/>
            <person name="Paasch A."/>
            <person name="Narechania A."/>
            <person name="Kim E."/>
        </authorList>
    </citation>
    <scope>NUCLEOTIDE SEQUENCE [LARGE SCALE GENOMIC DNA]</scope>
    <source>
        <strain evidence="3 4">PLY_AMNH</strain>
    </source>
</reference>
<dbReference type="PANTHER" id="PTHR43648:SF1">
    <property type="entry name" value="ELECTRON TRANSFER FLAVOPROTEIN BETA SUBUNIT LYSINE METHYLTRANSFERASE"/>
    <property type="match status" value="1"/>
</dbReference>
<keyword evidence="4" id="KW-1185">Reference proteome</keyword>
<dbReference type="Pfam" id="PF06325">
    <property type="entry name" value="PrmA"/>
    <property type="match status" value="1"/>
</dbReference>
<dbReference type="GO" id="GO:0032259">
    <property type="term" value="P:methylation"/>
    <property type="evidence" value="ECO:0007669"/>
    <property type="project" value="UniProtKB-KW"/>
</dbReference>
<protein>
    <submittedName>
        <fullName evidence="3">Uncharacterized protein</fullName>
    </submittedName>
</protein>
<evidence type="ECO:0000313" key="3">
    <source>
        <dbReference type="EMBL" id="KAK3264132.1"/>
    </source>
</evidence>
<evidence type="ECO:0000313" key="4">
    <source>
        <dbReference type="Proteomes" id="UP001190700"/>
    </source>
</evidence>
<evidence type="ECO:0000256" key="2">
    <source>
        <dbReference type="ARBA" id="ARBA00022679"/>
    </source>
</evidence>
<accession>A0AAE0FQX7</accession>
<dbReference type="EMBL" id="LGRX02014771">
    <property type="protein sequence ID" value="KAK3264132.1"/>
    <property type="molecule type" value="Genomic_DNA"/>
</dbReference>
<sequence>MTRIIGARRLSSLVAHNYLGVCSTRPRAIAPVIRPHPAGKGTSFQSRQNICFSSKRDSEPSKDALQALGVKDDELINSFTQDDSEDKCRLMSVSFRLPGAVADAFAETLLSEGAVSCSLEDANVGTDDEQEIFRAGDLVGERAFYYREPEDDTWTPSSGKWKDSRLVALFPQGADVEACVNSARSILGISEPIPLKVQGTVDTDWVQKVKDAFVPAEVAPGVWVVPAWLDPVDPAAVNIRLEPGLAFGTGNDVPPYASSGMALYFLPWYAQLGEIIL</sequence>
<dbReference type="AlphaFoldDB" id="A0AAE0FQX7"/>
<proteinExistence type="predicted"/>
<keyword evidence="1" id="KW-0489">Methyltransferase</keyword>